<reference evidence="1" key="1">
    <citation type="submission" date="2016-05" db="EMBL/GenBank/DDBJ databases">
        <authorList>
            <person name="Lavstsen T."/>
            <person name="Jespersen J.S."/>
        </authorList>
    </citation>
    <scope>NUCLEOTIDE SEQUENCE</scope>
    <source>
        <tissue evidence="1">Brain</tissue>
    </source>
</reference>
<organism evidence="1">
    <name type="scientific">Nothobranchius korthausae</name>
    <dbReference type="NCBI Taxonomy" id="1143690"/>
    <lineage>
        <taxon>Eukaryota</taxon>
        <taxon>Metazoa</taxon>
        <taxon>Chordata</taxon>
        <taxon>Craniata</taxon>
        <taxon>Vertebrata</taxon>
        <taxon>Euteleostomi</taxon>
        <taxon>Actinopterygii</taxon>
        <taxon>Neopterygii</taxon>
        <taxon>Teleostei</taxon>
        <taxon>Neoteleostei</taxon>
        <taxon>Acanthomorphata</taxon>
        <taxon>Ovalentaria</taxon>
        <taxon>Atherinomorphae</taxon>
        <taxon>Cyprinodontiformes</taxon>
        <taxon>Nothobranchiidae</taxon>
        <taxon>Nothobranchius</taxon>
    </lineage>
</organism>
<dbReference type="EMBL" id="HAEC01011544">
    <property type="protein sequence ID" value="SBQ79761.1"/>
    <property type="molecule type" value="Transcribed_RNA"/>
</dbReference>
<gene>
    <name evidence="1" type="primary">ASAP1B</name>
</gene>
<protein>
    <submittedName>
        <fullName evidence="1">ArfGAP with SH3 domain, ankyrin repeat and PH domain 1b</fullName>
    </submittedName>
</protein>
<reference evidence="1" key="2">
    <citation type="submission" date="2016-06" db="EMBL/GenBank/DDBJ databases">
        <title>The genome of a short-lived fish provides insights into sex chromosome evolution and the genetic control of aging.</title>
        <authorList>
            <person name="Reichwald K."/>
            <person name="Felder M."/>
            <person name="Petzold A."/>
            <person name="Koch P."/>
            <person name="Groth M."/>
            <person name="Platzer M."/>
        </authorList>
    </citation>
    <scope>NUCLEOTIDE SEQUENCE</scope>
    <source>
        <tissue evidence="1">Brain</tissue>
    </source>
</reference>
<proteinExistence type="predicted"/>
<dbReference type="AlphaFoldDB" id="A0A1A8H6A9"/>
<sequence>VCVRVRVCVNSTPSQQPFFSVHGVTTGNEWSAAFKRLRV</sequence>
<feature type="non-terminal residue" evidence="1">
    <location>
        <position position="1"/>
    </location>
</feature>
<evidence type="ECO:0000313" key="1">
    <source>
        <dbReference type="EMBL" id="SBQ79761.1"/>
    </source>
</evidence>
<name>A0A1A8H6A9_9TELE</name>
<accession>A0A1A8H6A9</accession>